<keyword evidence="4" id="KW-0547">Nucleotide-binding</keyword>
<keyword evidence="6" id="KW-0539">Nucleus</keyword>
<dbReference type="EMBL" id="KZ679013">
    <property type="protein sequence ID" value="PSS14800.1"/>
    <property type="molecule type" value="Genomic_DNA"/>
</dbReference>
<keyword evidence="3" id="KW-0235">DNA replication</keyword>
<dbReference type="OrthoDB" id="365981at2759"/>
<dbReference type="PANTHER" id="PTHR12705">
    <property type="entry name" value="ORIGIN RECOGNITION COMPLEX SUBUNIT 5"/>
    <property type="match status" value="1"/>
</dbReference>
<evidence type="ECO:0000256" key="5">
    <source>
        <dbReference type="ARBA" id="ARBA00022840"/>
    </source>
</evidence>
<dbReference type="GO" id="GO:0005664">
    <property type="term" value="C:nuclear origin of replication recognition complex"/>
    <property type="evidence" value="ECO:0007669"/>
    <property type="project" value="TreeGrafter"/>
</dbReference>
<dbReference type="GO" id="GO:0003688">
    <property type="term" value="F:DNA replication origin binding"/>
    <property type="evidence" value="ECO:0007669"/>
    <property type="project" value="TreeGrafter"/>
</dbReference>
<dbReference type="GO" id="GO:0006270">
    <property type="term" value="P:DNA replication initiation"/>
    <property type="evidence" value="ECO:0007669"/>
    <property type="project" value="TreeGrafter"/>
</dbReference>
<evidence type="ECO:0000313" key="10">
    <source>
        <dbReference type="EMBL" id="PSS14800.1"/>
    </source>
</evidence>
<dbReference type="InterPro" id="IPR020796">
    <property type="entry name" value="ORC5"/>
</dbReference>
<sequence>MASLFSLPNELVLNSLRSSFPCRDQQIRSLATLLSIRGAPPRNIVLHGLEATGKSAITKALLEALSSGPTNTTANGDSEEEHAEDNLRHAIVKSAECITGRHLLEQTVGAVASAVGWREGVRRCDSLSQLVVELGRLFEGWTSDRTDGAKQRFVLVFDGIDNQREAPPTLLPALARLGEVIPNLTSVFIVTAPRPNFLHFPGVPHIHFPPYTKAEILQILSLTDPSPKLPEGAKDTKDVWIRFGSAVWDSLAKHSGRDILSIRSVCLRLWPRFIAPVLEGTHSASQFSRLLLANRSLFQNDGVLVPSIVADTPTNPTPLPSSLQHGKYRGIGAQLPYYSRLLLVAAYLASFNPPRTDQVHFMKAAAAKRRKKGGGTALPKGRPGVTKHRKISRKLLGPQAFVLERMLAIFHAIEEDADLRAKAGRGRERTAGAADIQMAIATLATLRLLVKVGAANAGDTLDAGSKYRVAVGWEVVRGVARSVGVEAEDYLAE</sequence>
<protein>
    <submittedName>
        <fullName evidence="10">Uncharacterized protein</fullName>
    </submittedName>
</protein>
<keyword evidence="11" id="KW-1185">Reference proteome</keyword>
<dbReference type="STRING" id="857342.A0A2T3AXL9"/>
<dbReference type="InterPro" id="IPR027417">
    <property type="entry name" value="P-loop_NTPase"/>
</dbReference>
<comment type="similarity">
    <text evidence="2">Belongs to the ORC5 family.</text>
</comment>
<feature type="domain" description="Origin recognition complex subunit 5 C-terminal" evidence="8">
    <location>
        <begin position="335"/>
        <end position="491"/>
    </location>
</feature>
<dbReference type="AlphaFoldDB" id="A0A2T3AXL9"/>
<evidence type="ECO:0000256" key="3">
    <source>
        <dbReference type="ARBA" id="ARBA00022705"/>
    </source>
</evidence>
<dbReference type="Pfam" id="PF13191">
    <property type="entry name" value="AAA_16"/>
    <property type="match status" value="1"/>
</dbReference>
<name>A0A2T3AXL9_AMORE</name>
<dbReference type="InterPro" id="IPR047088">
    <property type="entry name" value="ORC5_C"/>
</dbReference>
<dbReference type="Proteomes" id="UP000241818">
    <property type="component" value="Unassembled WGS sequence"/>
</dbReference>
<dbReference type="SUPFAM" id="SSF52540">
    <property type="entry name" value="P-loop containing nucleoside triphosphate hydrolases"/>
    <property type="match status" value="1"/>
</dbReference>
<feature type="domain" description="Orc1-like AAA ATPase" evidence="7">
    <location>
        <begin position="20"/>
        <end position="184"/>
    </location>
</feature>
<reference evidence="10 11" key="1">
    <citation type="journal article" date="2018" name="New Phytol.">
        <title>Comparative genomics and transcriptomics depict ericoid mycorrhizal fungi as versatile saprotrophs and plant mutualists.</title>
        <authorList>
            <person name="Martino E."/>
            <person name="Morin E."/>
            <person name="Grelet G.A."/>
            <person name="Kuo A."/>
            <person name="Kohler A."/>
            <person name="Daghino S."/>
            <person name="Barry K.W."/>
            <person name="Cichocki N."/>
            <person name="Clum A."/>
            <person name="Dockter R.B."/>
            <person name="Hainaut M."/>
            <person name="Kuo R.C."/>
            <person name="LaButti K."/>
            <person name="Lindahl B.D."/>
            <person name="Lindquist E.A."/>
            <person name="Lipzen A."/>
            <person name="Khouja H.R."/>
            <person name="Magnuson J."/>
            <person name="Murat C."/>
            <person name="Ohm R.A."/>
            <person name="Singer S.W."/>
            <person name="Spatafora J.W."/>
            <person name="Wang M."/>
            <person name="Veneault-Fourrey C."/>
            <person name="Henrissat B."/>
            <person name="Grigoriev I.V."/>
            <person name="Martin F.M."/>
            <person name="Perotto S."/>
        </authorList>
    </citation>
    <scope>NUCLEOTIDE SEQUENCE [LARGE SCALE GENOMIC DNA]</scope>
    <source>
        <strain evidence="10 11">ATCC 22711</strain>
    </source>
</reference>
<dbReference type="Pfam" id="PF21639">
    <property type="entry name" value="ORC5_lid"/>
    <property type="match status" value="1"/>
</dbReference>
<organism evidence="10 11">
    <name type="scientific">Amorphotheca resinae ATCC 22711</name>
    <dbReference type="NCBI Taxonomy" id="857342"/>
    <lineage>
        <taxon>Eukaryota</taxon>
        <taxon>Fungi</taxon>
        <taxon>Dikarya</taxon>
        <taxon>Ascomycota</taxon>
        <taxon>Pezizomycotina</taxon>
        <taxon>Leotiomycetes</taxon>
        <taxon>Helotiales</taxon>
        <taxon>Amorphothecaceae</taxon>
        <taxon>Amorphotheca</taxon>
    </lineage>
</organism>
<proteinExistence type="inferred from homology"/>
<evidence type="ECO:0000256" key="1">
    <source>
        <dbReference type="ARBA" id="ARBA00004123"/>
    </source>
</evidence>
<comment type="subcellular location">
    <subcellularLocation>
        <location evidence="1">Nucleus</location>
    </subcellularLocation>
</comment>
<accession>A0A2T3AXL9</accession>
<gene>
    <name evidence="10" type="ORF">M430DRAFT_20124</name>
</gene>
<evidence type="ECO:0000256" key="2">
    <source>
        <dbReference type="ARBA" id="ARBA00006269"/>
    </source>
</evidence>
<dbReference type="RefSeq" id="XP_024719399.1">
    <property type="nucleotide sequence ID" value="XM_024864223.1"/>
</dbReference>
<dbReference type="Pfam" id="PF14630">
    <property type="entry name" value="ORC5_C"/>
    <property type="match status" value="1"/>
</dbReference>
<dbReference type="InterPro" id="IPR048866">
    <property type="entry name" value="ORC5_lid"/>
</dbReference>
<evidence type="ECO:0000259" key="7">
    <source>
        <dbReference type="Pfam" id="PF13191"/>
    </source>
</evidence>
<evidence type="ECO:0000259" key="9">
    <source>
        <dbReference type="Pfam" id="PF21639"/>
    </source>
</evidence>
<dbReference type="InterPro" id="IPR041664">
    <property type="entry name" value="AAA_16"/>
</dbReference>
<evidence type="ECO:0000256" key="4">
    <source>
        <dbReference type="ARBA" id="ARBA00022741"/>
    </source>
</evidence>
<dbReference type="FunCoup" id="A0A2T3AXL9">
    <property type="interactions" value="815"/>
</dbReference>
<dbReference type="GeneID" id="36572304"/>
<keyword evidence="5" id="KW-0067">ATP-binding</keyword>
<dbReference type="PANTHER" id="PTHR12705:SF0">
    <property type="entry name" value="ORIGIN RECOGNITION COMPLEX SUBUNIT 5"/>
    <property type="match status" value="1"/>
</dbReference>
<evidence type="ECO:0000313" key="11">
    <source>
        <dbReference type="Proteomes" id="UP000241818"/>
    </source>
</evidence>
<dbReference type="InParanoid" id="A0A2T3AXL9"/>
<evidence type="ECO:0000259" key="8">
    <source>
        <dbReference type="Pfam" id="PF14630"/>
    </source>
</evidence>
<dbReference type="Gene3D" id="3.40.50.300">
    <property type="entry name" value="P-loop containing nucleotide triphosphate hydrolases"/>
    <property type="match status" value="1"/>
</dbReference>
<evidence type="ECO:0000256" key="6">
    <source>
        <dbReference type="ARBA" id="ARBA00023242"/>
    </source>
</evidence>
<feature type="domain" description="ORC5 lid" evidence="9">
    <location>
        <begin position="240"/>
        <end position="299"/>
    </location>
</feature>